<comment type="similarity">
    <text evidence="1">Belongs to the SMC family. SbcC subfamily.</text>
</comment>
<dbReference type="PANTHER" id="PTHR32114:SF2">
    <property type="entry name" value="ABC TRANSPORTER ABCH.3"/>
    <property type="match status" value="1"/>
</dbReference>
<dbReference type="AlphaFoldDB" id="A0A9X1NMT9"/>
<sequence length="834" mass="90709">MSRWPAAASRGLEQGSRTSNRGKAMSKDLISTVVDALSSQGISDEVGVLVVAAMQGEKELYECIEGAEDARPEPIAQLTEPAPEPARAYLAAIEVEGFRGIGPTSRLELPLGPGLTVISGRNGCGKSSFAEALEVALTSNSYRWKNRNAAWRESWRNVHQTENTRITIELAVQDQPLTAVGVEWEKDTKLQDARTWTQARGQRRQPGLSGLGWGAALEAHRPFLPHDELSSLVAEPSKLYKALSPILGLEQITDAQSRLKQALGKVRAPKESANDKRAALAPLLRGAKDERAQQAFDLTHQRYPDLDAVAELIIGTSAVDQRGPLATLASLQSLKCPAAEILQQAITNHHAAQLELNSAQADFEDAAARRVQLLGLALEHHDQAGDTACPVCETGRLDADWAERTRAELVQDQVLSKRLGRARTAAANHKQVLLGMASPPPATLTQPIELGAELADAVQQARAAWSDWAALTTVEQLASGGAVVLNQLATALGELHKVAQAEIEARQDEWQRLALLLSDWHTDMTAAVAAEDQIRLVDAAHAWIKSQAQALRAERMRPLSERTQSIWSQLRHESNVDIADVVLQPWASSGRVHFPATVDGEKVSALGVLSQGEANALALSVFLPKATLTDSPFGFLMIDDPVQAMDPAKVDGLAKVLHEAAQDRQVIVLTHDDRLAEAVRRLELPATMLQVARDLRSVVRVRENSDEARNLLADARSVAKDPDMDDKVRRLVLPTLVRASIESLCHTLYFNRRLRAGTSRVEVDAGWAKAHTTRGMVDLALSTGDVDTWKRAKPHRTRVMAICAAGHHKGLNGNPLTAVDDLRDTLADLRAHRG</sequence>
<dbReference type="SUPFAM" id="SSF52540">
    <property type="entry name" value="P-loop containing nucleoside triphosphate hydrolases"/>
    <property type="match status" value="1"/>
</dbReference>
<dbReference type="EMBL" id="JAJOMB010000038">
    <property type="protein sequence ID" value="MCD5317000.1"/>
    <property type="molecule type" value="Genomic_DNA"/>
</dbReference>
<organism evidence="6 7">
    <name type="scientific">Kineosporia babensis</name>
    <dbReference type="NCBI Taxonomy" id="499548"/>
    <lineage>
        <taxon>Bacteria</taxon>
        <taxon>Bacillati</taxon>
        <taxon>Actinomycetota</taxon>
        <taxon>Actinomycetes</taxon>
        <taxon>Kineosporiales</taxon>
        <taxon>Kineosporiaceae</taxon>
        <taxon>Kineosporia</taxon>
    </lineage>
</organism>
<dbReference type="RefSeq" id="WP_231449852.1">
    <property type="nucleotide sequence ID" value="NZ_JAJOMB010000038.1"/>
</dbReference>
<evidence type="ECO:0000256" key="2">
    <source>
        <dbReference type="ARBA" id="ARBA00011322"/>
    </source>
</evidence>
<proteinExistence type="inferred from homology"/>
<name>A0A9X1NMT9_9ACTN</name>
<evidence type="ECO:0000313" key="7">
    <source>
        <dbReference type="Proteomes" id="UP001138997"/>
    </source>
</evidence>
<gene>
    <name evidence="6" type="ORF">LR394_39505</name>
</gene>
<dbReference type="InterPro" id="IPR027417">
    <property type="entry name" value="P-loop_NTPase"/>
</dbReference>
<comment type="caution">
    <text evidence="6">The sequence shown here is derived from an EMBL/GenBank/DDBJ whole genome shotgun (WGS) entry which is preliminary data.</text>
</comment>
<accession>A0A9X1NMT9</accession>
<feature type="region of interest" description="Disordered" evidence="4">
    <location>
        <begin position="1"/>
        <end position="24"/>
    </location>
</feature>
<dbReference type="Proteomes" id="UP001138997">
    <property type="component" value="Unassembled WGS sequence"/>
</dbReference>
<dbReference type="PANTHER" id="PTHR32114">
    <property type="entry name" value="ABC TRANSPORTER ABCH.3"/>
    <property type="match status" value="1"/>
</dbReference>
<feature type="domain" description="RecF/RecN/SMC N-terminal" evidence="5">
    <location>
        <begin position="89"/>
        <end position="681"/>
    </location>
</feature>
<evidence type="ECO:0000256" key="3">
    <source>
        <dbReference type="ARBA" id="ARBA00013368"/>
    </source>
</evidence>
<comment type="subunit">
    <text evidence="2">Heterodimer of SbcC and SbcD.</text>
</comment>
<dbReference type="InterPro" id="IPR003395">
    <property type="entry name" value="RecF/RecN/SMC_N"/>
</dbReference>
<protein>
    <recommendedName>
        <fullName evidence="3">Nuclease SbcCD subunit C</fullName>
    </recommendedName>
</protein>
<reference evidence="6" key="1">
    <citation type="submission" date="2021-11" db="EMBL/GenBank/DDBJ databases">
        <title>Streptomyces corallinus and Kineosporia corallina sp. nov., two new coral-derived marine actinobacteria.</title>
        <authorList>
            <person name="Buangrab K."/>
            <person name="Sutthacheep M."/>
            <person name="Yeemin T."/>
            <person name="Harunari E."/>
            <person name="Igarashi Y."/>
            <person name="Sripreechasak P."/>
            <person name="Kanchanasin P."/>
            <person name="Tanasupawat S."/>
            <person name="Phongsopitanun W."/>
        </authorList>
    </citation>
    <scope>NUCLEOTIDE SEQUENCE</scope>
    <source>
        <strain evidence="6">JCM 31032</strain>
    </source>
</reference>
<evidence type="ECO:0000259" key="5">
    <source>
        <dbReference type="Pfam" id="PF02463"/>
    </source>
</evidence>
<evidence type="ECO:0000256" key="1">
    <source>
        <dbReference type="ARBA" id="ARBA00006930"/>
    </source>
</evidence>
<evidence type="ECO:0000256" key="4">
    <source>
        <dbReference type="SAM" id="MobiDB-lite"/>
    </source>
</evidence>
<dbReference type="Gene3D" id="3.40.50.300">
    <property type="entry name" value="P-loop containing nucleotide triphosphate hydrolases"/>
    <property type="match status" value="2"/>
</dbReference>
<dbReference type="Pfam" id="PF02463">
    <property type="entry name" value="SMC_N"/>
    <property type="match status" value="1"/>
</dbReference>
<keyword evidence="7" id="KW-1185">Reference proteome</keyword>
<evidence type="ECO:0000313" key="6">
    <source>
        <dbReference type="EMBL" id="MCD5317000.1"/>
    </source>
</evidence>